<keyword evidence="1" id="KW-1133">Transmembrane helix</keyword>
<dbReference type="AlphaFoldDB" id="A0A0R1MVZ4"/>
<feature type="transmembrane region" description="Helical" evidence="1">
    <location>
        <begin position="123"/>
        <end position="141"/>
    </location>
</feature>
<name>A0A0R1MVZ4_9LACO</name>
<accession>A0A0R1MVZ4</accession>
<protein>
    <submittedName>
        <fullName evidence="2">Uncharacterized protein</fullName>
    </submittedName>
</protein>
<feature type="transmembrane region" description="Helical" evidence="1">
    <location>
        <begin position="99"/>
        <end position="118"/>
    </location>
</feature>
<evidence type="ECO:0000313" key="2">
    <source>
        <dbReference type="EMBL" id="KRL09988.1"/>
    </source>
</evidence>
<gene>
    <name evidence="2" type="ORF">FD09_GL001031</name>
</gene>
<evidence type="ECO:0000256" key="1">
    <source>
        <dbReference type="SAM" id="Phobius"/>
    </source>
</evidence>
<feature type="transmembrane region" description="Helical" evidence="1">
    <location>
        <begin position="71"/>
        <end position="93"/>
    </location>
</feature>
<dbReference type="PATRIC" id="fig|1423792.3.peg.1053"/>
<sequence length="142" mass="15979">MWVLPITLFHYRTAQVTEMMFGWNSDGNFIILFEVGTLALFAALADYWLRNLVPIARFIMIRVGTRGYQSIVLRHLLQLWLVIVLCNLMIALGLGAFSLVPYLAGSAIFLIGLIPFAVPDFNWATYVSLGVVLLLRLGTVFL</sequence>
<dbReference type="EMBL" id="AZEC01000016">
    <property type="protein sequence ID" value="KRL09988.1"/>
    <property type="molecule type" value="Genomic_DNA"/>
</dbReference>
<dbReference type="STRING" id="1423792.FD09_GL001031"/>
<reference evidence="2 3" key="1">
    <citation type="journal article" date="2015" name="Genome Announc.">
        <title>Expanding the biotechnology potential of lactobacilli through comparative genomics of 213 strains and associated genera.</title>
        <authorList>
            <person name="Sun Z."/>
            <person name="Harris H.M."/>
            <person name="McCann A."/>
            <person name="Guo C."/>
            <person name="Argimon S."/>
            <person name="Zhang W."/>
            <person name="Yang X."/>
            <person name="Jeffery I.B."/>
            <person name="Cooney J.C."/>
            <person name="Kagawa T.F."/>
            <person name="Liu W."/>
            <person name="Song Y."/>
            <person name="Salvetti E."/>
            <person name="Wrobel A."/>
            <person name="Rasinkangas P."/>
            <person name="Parkhill J."/>
            <person name="Rea M.C."/>
            <person name="O'Sullivan O."/>
            <person name="Ritari J."/>
            <person name="Douillard F.P."/>
            <person name="Paul Ross R."/>
            <person name="Yang R."/>
            <person name="Briner A.E."/>
            <person name="Felis G.E."/>
            <person name="de Vos W.M."/>
            <person name="Barrangou R."/>
            <person name="Klaenhammer T.R."/>
            <person name="Caufield P.W."/>
            <person name="Cui Y."/>
            <person name="Zhang H."/>
            <person name="O'Toole P.W."/>
        </authorList>
    </citation>
    <scope>NUCLEOTIDE SEQUENCE [LARGE SCALE GENOMIC DNA]</scope>
    <source>
        <strain evidence="2 3">DSM 12744</strain>
    </source>
</reference>
<dbReference type="Proteomes" id="UP000051330">
    <property type="component" value="Unassembled WGS sequence"/>
</dbReference>
<dbReference type="RefSeq" id="WP_057822174.1">
    <property type="nucleotide sequence ID" value="NZ_AZEC01000016.1"/>
</dbReference>
<organism evidence="2 3">
    <name type="scientific">Schleiferilactobacillus perolens DSM 12744</name>
    <dbReference type="NCBI Taxonomy" id="1423792"/>
    <lineage>
        <taxon>Bacteria</taxon>
        <taxon>Bacillati</taxon>
        <taxon>Bacillota</taxon>
        <taxon>Bacilli</taxon>
        <taxon>Lactobacillales</taxon>
        <taxon>Lactobacillaceae</taxon>
        <taxon>Schleiferilactobacillus</taxon>
    </lineage>
</organism>
<proteinExistence type="predicted"/>
<comment type="caution">
    <text evidence="2">The sequence shown here is derived from an EMBL/GenBank/DDBJ whole genome shotgun (WGS) entry which is preliminary data.</text>
</comment>
<evidence type="ECO:0000313" key="3">
    <source>
        <dbReference type="Proteomes" id="UP000051330"/>
    </source>
</evidence>
<feature type="transmembrane region" description="Helical" evidence="1">
    <location>
        <begin position="29"/>
        <end position="50"/>
    </location>
</feature>
<keyword evidence="3" id="KW-1185">Reference proteome</keyword>
<keyword evidence="1" id="KW-0472">Membrane</keyword>
<keyword evidence="1" id="KW-0812">Transmembrane</keyword>